<organism evidence="5 6">
    <name type="scientific">Punctularia strigosozonata (strain HHB-11173)</name>
    <name type="common">White-rot fungus</name>
    <dbReference type="NCBI Taxonomy" id="741275"/>
    <lineage>
        <taxon>Eukaryota</taxon>
        <taxon>Fungi</taxon>
        <taxon>Dikarya</taxon>
        <taxon>Basidiomycota</taxon>
        <taxon>Agaricomycotina</taxon>
        <taxon>Agaricomycetes</taxon>
        <taxon>Corticiales</taxon>
        <taxon>Punctulariaceae</taxon>
        <taxon>Punctularia</taxon>
    </lineage>
</organism>
<dbReference type="AlphaFoldDB" id="R7S575"/>
<keyword evidence="1 2" id="KW-0728">SH3 domain</keyword>
<dbReference type="PANTHER" id="PTHR47174">
    <property type="entry name" value="BRIDGING INTEGRATOR 3"/>
    <property type="match status" value="1"/>
</dbReference>
<feature type="region of interest" description="Disordered" evidence="3">
    <location>
        <begin position="151"/>
        <end position="181"/>
    </location>
</feature>
<dbReference type="GO" id="GO:0043332">
    <property type="term" value="C:mating projection tip"/>
    <property type="evidence" value="ECO:0007669"/>
    <property type="project" value="TreeGrafter"/>
</dbReference>
<feature type="compositionally biased region" description="Low complexity" evidence="3">
    <location>
        <begin position="233"/>
        <end position="243"/>
    </location>
</feature>
<feature type="domain" description="SH3" evidence="4">
    <location>
        <begin position="91"/>
        <end position="152"/>
    </location>
</feature>
<dbReference type="FunFam" id="2.30.30.40:FF:000072">
    <property type="entry name" value="Unconventional Myosin IB"/>
    <property type="match status" value="1"/>
</dbReference>
<dbReference type="InterPro" id="IPR046982">
    <property type="entry name" value="BIN3/RVS161-like"/>
</dbReference>
<dbReference type="GO" id="GO:0030479">
    <property type="term" value="C:actin cortical patch"/>
    <property type="evidence" value="ECO:0007669"/>
    <property type="project" value="TreeGrafter"/>
</dbReference>
<dbReference type="InterPro" id="IPR036028">
    <property type="entry name" value="SH3-like_dom_sf"/>
</dbReference>
<dbReference type="EMBL" id="JH687552">
    <property type="protein sequence ID" value="EIN05032.1"/>
    <property type="molecule type" value="Genomic_DNA"/>
</dbReference>
<dbReference type="InterPro" id="IPR001452">
    <property type="entry name" value="SH3_domain"/>
</dbReference>
<reference evidence="6" key="1">
    <citation type="journal article" date="2012" name="Science">
        <title>The Paleozoic origin of enzymatic lignin decomposition reconstructed from 31 fungal genomes.</title>
        <authorList>
            <person name="Floudas D."/>
            <person name="Binder M."/>
            <person name="Riley R."/>
            <person name="Barry K."/>
            <person name="Blanchette R.A."/>
            <person name="Henrissat B."/>
            <person name="Martinez A.T."/>
            <person name="Otillar R."/>
            <person name="Spatafora J.W."/>
            <person name="Yadav J.S."/>
            <person name="Aerts A."/>
            <person name="Benoit I."/>
            <person name="Boyd A."/>
            <person name="Carlson A."/>
            <person name="Copeland A."/>
            <person name="Coutinho P.M."/>
            <person name="de Vries R.P."/>
            <person name="Ferreira P."/>
            <person name="Findley K."/>
            <person name="Foster B."/>
            <person name="Gaskell J."/>
            <person name="Glotzer D."/>
            <person name="Gorecki P."/>
            <person name="Heitman J."/>
            <person name="Hesse C."/>
            <person name="Hori C."/>
            <person name="Igarashi K."/>
            <person name="Jurgens J.A."/>
            <person name="Kallen N."/>
            <person name="Kersten P."/>
            <person name="Kohler A."/>
            <person name="Kuees U."/>
            <person name="Kumar T.K.A."/>
            <person name="Kuo A."/>
            <person name="LaButti K."/>
            <person name="Larrondo L.F."/>
            <person name="Lindquist E."/>
            <person name="Ling A."/>
            <person name="Lombard V."/>
            <person name="Lucas S."/>
            <person name="Lundell T."/>
            <person name="Martin R."/>
            <person name="McLaughlin D.J."/>
            <person name="Morgenstern I."/>
            <person name="Morin E."/>
            <person name="Murat C."/>
            <person name="Nagy L.G."/>
            <person name="Nolan M."/>
            <person name="Ohm R.A."/>
            <person name="Patyshakuliyeva A."/>
            <person name="Rokas A."/>
            <person name="Ruiz-Duenas F.J."/>
            <person name="Sabat G."/>
            <person name="Salamov A."/>
            <person name="Samejima M."/>
            <person name="Schmutz J."/>
            <person name="Slot J.C."/>
            <person name="St John F."/>
            <person name="Stenlid J."/>
            <person name="Sun H."/>
            <person name="Sun S."/>
            <person name="Syed K."/>
            <person name="Tsang A."/>
            <person name="Wiebenga A."/>
            <person name="Young D."/>
            <person name="Pisabarro A."/>
            <person name="Eastwood D.C."/>
            <person name="Martin F."/>
            <person name="Cullen D."/>
            <person name="Grigoriev I.V."/>
            <person name="Hibbett D.S."/>
        </authorList>
    </citation>
    <scope>NUCLEOTIDE SEQUENCE [LARGE SCALE GENOMIC DNA]</scope>
    <source>
        <strain evidence="6">HHB-11173 SS5</strain>
    </source>
</reference>
<dbReference type="eggNOG" id="KOG3601">
    <property type="taxonomic scope" value="Eukaryota"/>
</dbReference>
<dbReference type="SMART" id="SM00326">
    <property type="entry name" value="SH3"/>
    <property type="match status" value="1"/>
</dbReference>
<dbReference type="Gene3D" id="2.30.30.40">
    <property type="entry name" value="SH3 Domains"/>
    <property type="match status" value="1"/>
</dbReference>
<dbReference type="HOGENOM" id="CLU_064552_0_0_1"/>
<evidence type="ECO:0000256" key="1">
    <source>
        <dbReference type="ARBA" id="ARBA00022443"/>
    </source>
</evidence>
<dbReference type="GO" id="GO:0006897">
    <property type="term" value="P:endocytosis"/>
    <property type="evidence" value="ECO:0007669"/>
    <property type="project" value="InterPro"/>
</dbReference>
<dbReference type="Proteomes" id="UP000054196">
    <property type="component" value="Unassembled WGS sequence"/>
</dbReference>
<dbReference type="PANTHER" id="PTHR47174:SF2">
    <property type="entry name" value="SH3 DOMAIN SIGNALLING PROTEIN (AFU_ORTHOLOGUE AFUA_5G07670)"/>
    <property type="match status" value="1"/>
</dbReference>
<name>R7S575_PUNST</name>
<dbReference type="PRINTS" id="PR00452">
    <property type="entry name" value="SH3DOMAIN"/>
</dbReference>
<dbReference type="PROSITE" id="PS50002">
    <property type="entry name" value="SH3"/>
    <property type="match status" value="1"/>
</dbReference>
<accession>R7S575</accession>
<dbReference type="GO" id="GO:0097320">
    <property type="term" value="P:plasma membrane tubulation"/>
    <property type="evidence" value="ECO:0007669"/>
    <property type="project" value="TreeGrafter"/>
</dbReference>
<dbReference type="GeneID" id="18877565"/>
<feature type="region of interest" description="Disordered" evidence="3">
    <location>
        <begin position="67"/>
        <end position="95"/>
    </location>
</feature>
<evidence type="ECO:0000256" key="3">
    <source>
        <dbReference type="SAM" id="MobiDB-lite"/>
    </source>
</evidence>
<feature type="compositionally biased region" description="Polar residues" evidence="3">
    <location>
        <begin position="67"/>
        <end position="85"/>
    </location>
</feature>
<gene>
    <name evidence="5" type="ORF">PUNSTDRAFT_122662</name>
</gene>
<sequence>MANPALQPYISYIVAQIRSNVDFLEQQNCISPADASAIRAKLPDHDSPASSSESISDVINNLNSVNVTPAWSPTQANQRSPGTQSAPPPPKPTVKARALWGYNEDGTILKDLSFRTGDIIEVTNENNSDWWTGTFRGRSGLFPANYVEKLSARTPSPTPTSISTDTGTSSPAATAYSAASSPYGAPPPHTYFVHHVPPYSQQQQMVPAAEKPVYRPYGGGYPSQEMSPPAPPVQQQVSPQEAPAPDKKKHKFGALGNTMAQSAAGGVGFGAGAAIGSGIINSIF</sequence>
<evidence type="ECO:0000256" key="2">
    <source>
        <dbReference type="PROSITE-ProRule" id="PRU00192"/>
    </source>
</evidence>
<dbReference type="GO" id="GO:0031097">
    <property type="term" value="C:medial cortex"/>
    <property type="evidence" value="ECO:0007669"/>
    <property type="project" value="TreeGrafter"/>
</dbReference>
<evidence type="ECO:0000259" key="4">
    <source>
        <dbReference type="PROSITE" id="PS50002"/>
    </source>
</evidence>
<feature type="compositionally biased region" description="Low complexity" evidence="3">
    <location>
        <begin position="152"/>
        <end position="181"/>
    </location>
</feature>
<dbReference type="SUPFAM" id="SSF50044">
    <property type="entry name" value="SH3-domain"/>
    <property type="match status" value="1"/>
</dbReference>
<evidence type="ECO:0000313" key="6">
    <source>
        <dbReference type="Proteomes" id="UP000054196"/>
    </source>
</evidence>
<protein>
    <submittedName>
        <fullName evidence="5">SH3-domain-containing protein</fullName>
    </submittedName>
</protein>
<evidence type="ECO:0000313" key="5">
    <source>
        <dbReference type="EMBL" id="EIN05032.1"/>
    </source>
</evidence>
<dbReference type="Pfam" id="PF14604">
    <property type="entry name" value="SH3_9"/>
    <property type="match status" value="1"/>
</dbReference>
<dbReference type="RefSeq" id="XP_007387955.1">
    <property type="nucleotide sequence ID" value="XM_007387893.1"/>
</dbReference>
<feature type="region of interest" description="Disordered" evidence="3">
    <location>
        <begin position="217"/>
        <end position="248"/>
    </location>
</feature>
<dbReference type="GO" id="GO:0008289">
    <property type="term" value="F:lipid binding"/>
    <property type="evidence" value="ECO:0007669"/>
    <property type="project" value="TreeGrafter"/>
</dbReference>
<dbReference type="OMA" id="EWWKGRN"/>
<keyword evidence="6" id="KW-1185">Reference proteome</keyword>
<dbReference type="OrthoDB" id="5983572at2759"/>
<dbReference type="GO" id="GO:0051666">
    <property type="term" value="P:actin cortical patch localization"/>
    <property type="evidence" value="ECO:0007669"/>
    <property type="project" value="InterPro"/>
</dbReference>
<proteinExistence type="predicted"/>
<dbReference type="GO" id="GO:1990528">
    <property type="term" value="C:Rvs161p-Rvs167p complex"/>
    <property type="evidence" value="ECO:0007669"/>
    <property type="project" value="TreeGrafter"/>
</dbReference>
<dbReference type="KEGG" id="psq:PUNSTDRAFT_122662"/>